<proteinExistence type="predicted"/>
<dbReference type="AlphaFoldDB" id="A0A4V1DXD9"/>
<geneLocation type="plasmid" evidence="1">
    <name>pOC-Colt5.8</name>
</geneLocation>
<dbReference type="RefSeq" id="WP_174038593.1">
    <property type="nucleotide sequence ID" value="NZ_JAAMDZ010000027.1"/>
</dbReference>
<dbReference type="EMBL" id="MK318973">
    <property type="protein sequence ID" value="QCL10807.1"/>
    <property type="molecule type" value="Genomic_DNA"/>
</dbReference>
<keyword evidence="1" id="KW-0614">Plasmid</keyword>
<sequence length="50" mass="5666">MSEIDQFRIAVAFDLCQSSNVTQVFSASFIQRYHFMSPSLPNRQPDGSVI</sequence>
<evidence type="ECO:0000313" key="1">
    <source>
        <dbReference type="EMBL" id="QCL10807.1"/>
    </source>
</evidence>
<accession>A0A4V1DXD9</accession>
<reference evidence="1" key="1">
    <citation type="journal article" date="2019" name="Genome Biol. Evol.">
        <title>Evolutionary Relatedness and Classification of Tumour-Inducing and Opine-Catabolic Plasmids in Three Rhizobium rhizogenes Strains Isolated from the Same Crown Gall Tumour.</title>
        <authorList>
            <person name="Kuzmanovic N."/>
            <person name="Pulawska J."/>
        </authorList>
    </citation>
    <scope>NUCLEOTIDE SEQUENCE</scope>
    <source>
        <strain evidence="1">Colt5.8</strain>
        <plasmid evidence="1">pOC-Colt5.8</plasmid>
    </source>
</reference>
<protein>
    <submittedName>
        <fullName evidence="1">Uncharacterized protein</fullName>
    </submittedName>
</protein>
<gene>
    <name evidence="1" type="ORF">pOC-C5.8_633</name>
</gene>
<organism evidence="1">
    <name type="scientific">Rhizobium rhizogenes</name>
    <name type="common">Agrobacterium rhizogenes</name>
    <dbReference type="NCBI Taxonomy" id="359"/>
    <lineage>
        <taxon>Bacteria</taxon>
        <taxon>Pseudomonadati</taxon>
        <taxon>Pseudomonadota</taxon>
        <taxon>Alphaproteobacteria</taxon>
        <taxon>Hyphomicrobiales</taxon>
        <taxon>Rhizobiaceae</taxon>
        <taxon>Rhizobium/Agrobacterium group</taxon>
        <taxon>Rhizobium</taxon>
    </lineage>
</organism>
<name>A0A4V1DXD9_RHIRH</name>